<reference evidence="3 4" key="1">
    <citation type="journal article" date="2013" name="Nature">
        <title>Insights into bilaterian evolution from three spiralian genomes.</title>
        <authorList>
            <person name="Simakov O."/>
            <person name="Marletaz F."/>
            <person name="Cho S.J."/>
            <person name="Edsinger-Gonzales E."/>
            <person name="Havlak P."/>
            <person name="Hellsten U."/>
            <person name="Kuo D.H."/>
            <person name="Larsson T."/>
            <person name="Lv J."/>
            <person name="Arendt D."/>
            <person name="Savage R."/>
            <person name="Osoegawa K."/>
            <person name="de Jong P."/>
            <person name="Grimwood J."/>
            <person name="Chapman J.A."/>
            <person name="Shapiro H."/>
            <person name="Aerts A."/>
            <person name="Otillar R.P."/>
            <person name="Terry A.Y."/>
            <person name="Boore J.L."/>
            <person name="Grigoriev I.V."/>
            <person name="Lindberg D.R."/>
            <person name="Seaver E.C."/>
            <person name="Weisblat D.A."/>
            <person name="Putnam N.H."/>
            <person name="Rokhsar D.S."/>
        </authorList>
    </citation>
    <scope>NUCLEOTIDE SEQUENCE [LARGE SCALE GENOMIC DNA]</scope>
</reference>
<dbReference type="CTD" id="20243554"/>
<dbReference type="Proteomes" id="UP000030746">
    <property type="component" value="Unassembled WGS sequence"/>
</dbReference>
<gene>
    <name evidence="3" type="ORF">LOTGIDRAFT_176031</name>
</gene>
<evidence type="ECO:0000256" key="1">
    <source>
        <dbReference type="SAM" id="Coils"/>
    </source>
</evidence>
<evidence type="ECO:0000256" key="2">
    <source>
        <dbReference type="SAM" id="MobiDB-lite"/>
    </source>
</evidence>
<dbReference type="OrthoDB" id="6069426at2759"/>
<keyword evidence="1" id="KW-0175">Coiled coil</keyword>
<keyword evidence="4" id="KW-1185">Reference proteome</keyword>
<evidence type="ECO:0000313" key="4">
    <source>
        <dbReference type="Proteomes" id="UP000030746"/>
    </source>
</evidence>
<dbReference type="HOGENOM" id="CLU_429138_0_0_1"/>
<organism evidence="3 4">
    <name type="scientific">Lottia gigantea</name>
    <name type="common">Giant owl limpet</name>
    <dbReference type="NCBI Taxonomy" id="225164"/>
    <lineage>
        <taxon>Eukaryota</taxon>
        <taxon>Metazoa</taxon>
        <taxon>Spiralia</taxon>
        <taxon>Lophotrochozoa</taxon>
        <taxon>Mollusca</taxon>
        <taxon>Gastropoda</taxon>
        <taxon>Patellogastropoda</taxon>
        <taxon>Lottioidea</taxon>
        <taxon>Lottiidae</taxon>
        <taxon>Lottia</taxon>
    </lineage>
</organism>
<evidence type="ECO:0000313" key="3">
    <source>
        <dbReference type="EMBL" id="ESO86131.1"/>
    </source>
</evidence>
<feature type="region of interest" description="Disordered" evidence="2">
    <location>
        <begin position="51"/>
        <end position="74"/>
    </location>
</feature>
<name>V3ZYR5_LOTGI</name>
<dbReference type="PANTHER" id="PTHR46601:SF1">
    <property type="entry name" value="ADF-H DOMAIN-CONTAINING PROTEIN"/>
    <property type="match status" value="1"/>
</dbReference>
<feature type="compositionally biased region" description="Basic residues" evidence="2">
    <location>
        <begin position="55"/>
        <end position="70"/>
    </location>
</feature>
<dbReference type="AlphaFoldDB" id="V3ZYR5"/>
<dbReference type="OMA" id="NDMSARE"/>
<dbReference type="KEGG" id="lgi:LOTGIDRAFT_176031"/>
<dbReference type="GeneID" id="20243554"/>
<sequence>MPLTNAERLRRFRDKLKADPVRYNEHKKKERKRYHDNKVDGTVKLINEKTERAQRQQRKKWRGYKRTQRQKLKDVEQQLTPPISPVGDGPPDAQFVFPSCSRQKIQSNKKRNREKAKVYRDNRILEKKLENASRTIERLKKRLARSTNKVNSPRSKTRKLLRHFGHNNNVRRTLTYHYAILQQMREKYKESKQKRVIAAAVIGSVTAKYKLKDFLRKELGMRCKQGKPKKRCTVSVKLKKEVHDFFERDDNSRMTTGIRQTVTRNKVKRQKRLMQDTLANLYSKYQSESNQVISFTTFYRLKPFWVKYPTEQDRQTCLCKTCENLGFMIKELYKNDVITTTCMDAIVEDVVCSTQDIDCMYGKCETCKEKRIITKPFDQNLVVTYSEWVTEKETRKLQKSGEMKDVTVTTKKETETFLGFLLDRVHDELWLKYRRHSYNIKNQFRHYKKVRETLKSTECFIHIDFAENFVGKLSSEIQSKHFGASKTQISLHTGYFITGSMEAIQSFCGVSDILQHDPITVWTFLRPILQKIRELFPEVDTLHFYIDGPTTQYRQKLNFYLFCTEIYELGFDKAYWNFQAAGHGKGIPDGIGAVVKRSADMRVRHGHDIINASTLIEQVSKAINPKLTENIVLHYFKY</sequence>
<dbReference type="EMBL" id="KB203150">
    <property type="protein sequence ID" value="ESO86131.1"/>
    <property type="molecule type" value="Genomic_DNA"/>
</dbReference>
<accession>V3ZYR5</accession>
<dbReference type="RefSeq" id="XP_009063181.1">
    <property type="nucleotide sequence ID" value="XM_009064933.1"/>
</dbReference>
<feature type="coiled-coil region" evidence="1">
    <location>
        <begin position="115"/>
        <end position="149"/>
    </location>
</feature>
<protein>
    <submittedName>
        <fullName evidence="3">Uncharacterized protein</fullName>
    </submittedName>
</protein>
<dbReference type="PANTHER" id="PTHR46601">
    <property type="entry name" value="ULP_PROTEASE DOMAIN-CONTAINING PROTEIN"/>
    <property type="match status" value="1"/>
</dbReference>
<proteinExistence type="predicted"/>